<evidence type="ECO:0000313" key="5">
    <source>
        <dbReference type="EMBL" id="KZW04009.1"/>
    </source>
</evidence>
<dbReference type="InterPro" id="IPR039373">
    <property type="entry name" value="Peptidase_M28B"/>
</dbReference>
<evidence type="ECO:0000313" key="6">
    <source>
        <dbReference type="Proteomes" id="UP000077266"/>
    </source>
</evidence>
<dbReference type="AlphaFoldDB" id="A0A165QSE9"/>
<evidence type="ECO:0000259" key="2">
    <source>
        <dbReference type="Pfam" id="PF02225"/>
    </source>
</evidence>
<dbReference type="SUPFAM" id="SSF47672">
    <property type="entry name" value="Transferrin receptor-like dimerisation domain"/>
    <property type="match status" value="1"/>
</dbReference>
<dbReference type="InterPro" id="IPR003137">
    <property type="entry name" value="PA_domain"/>
</dbReference>
<dbReference type="PANTHER" id="PTHR10404:SF46">
    <property type="entry name" value="VACUOLAR PROTEIN SORTING-ASSOCIATED PROTEIN 70"/>
    <property type="match status" value="1"/>
</dbReference>
<evidence type="ECO:0000256" key="1">
    <source>
        <dbReference type="ARBA" id="ARBA00005634"/>
    </source>
</evidence>
<proteinExistence type="inferred from homology"/>
<dbReference type="Gene3D" id="3.40.630.10">
    <property type="entry name" value="Zn peptidases"/>
    <property type="match status" value="1"/>
</dbReference>
<dbReference type="FunCoup" id="A0A165QSE9">
    <property type="interactions" value="55"/>
</dbReference>
<dbReference type="GO" id="GO:0004180">
    <property type="term" value="F:carboxypeptidase activity"/>
    <property type="evidence" value="ECO:0007669"/>
    <property type="project" value="TreeGrafter"/>
</dbReference>
<accession>A0A165QSE9</accession>
<dbReference type="EMBL" id="KV425882">
    <property type="protein sequence ID" value="KZW04009.1"/>
    <property type="molecule type" value="Genomic_DNA"/>
</dbReference>
<dbReference type="Pfam" id="PF04253">
    <property type="entry name" value="TFR_dimer"/>
    <property type="match status" value="1"/>
</dbReference>
<dbReference type="STRING" id="1314781.A0A165QSE9"/>
<protein>
    <submittedName>
        <fullName evidence="5">Zn-dependent exopeptidase</fullName>
    </submittedName>
</protein>
<feature type="domain" description="Transferrin receptor-like dimerisation" evidence="3">
    <location>
        <begin position="806"/>
        <end position="887"/>
    </location>
</feature>
<organism evidence="5 6">
    <name type="scientific">Exidia glandulosa HHB12029</name>
    <dbReference type="NCBI Taxonomy" id="1314781"/>
    <lineage>
        <taxon>Eukaryota</taxon>
        <taxon>Fungi</taxon>
        <taxon>Dikarya</taxon>
        <taxon>Basidiomycota</taxon>
        <taxon>Agaricomycotina</taxon>
        <taxon>Agaricomycetes</taxon>
        <taxon>Auriculariales</taxon>
        <taxon>Exidiaceae</taxon>
        <taxon>Exidia</taxon>
    </lineage>
</organism>
<dbReference type="Gene3D" id="1.20.930.40">
    <property type="entry name" value="Transferrin receptor-like, dimerisation domain"/>
    <property type="match status" value="1"/>
</dbReference>
<dbReference type="Pfam" id="PF02225">
    <property type="entry name" value="PA"/>
    <property type="match status" value="1"/>
</dbReference>
<feature type="domain" description="Peptidase M28" evidence="4">
    <location>
        <begin position="404"/>
        <end position="535"/>
    </location>
</feature>
<dbReference type="InterPro" id="IPR046450">
    <property type="entry name" value="PA_dom_sf"/>
</dbReference>
<dbReference type="InParanoid" id="A0A165QSE9"/>
<dbReference type="FunFam" id="3.40.630.10:FF:000101">
    <property type="entry name" value="N-acetylated alpha-linked acidic dipeptidase like 1"/>
    <property type="match status" value="1"/>
</dbReference>
<reference evidence="5 6" key="1">
    <citation type="journal article" date="2016" name="Mol. Biol. Evol.">
        <title>Comparative Genomics of Early-Diverging Mushroom-Forming Fungi Provides Insights into the Origins of Lignocellulose Decay Capabilities.</title>
        <authorList>
            <person name="Nagy L.G."/>
            <person name="Riley R."/>
            <person name="Tritt A."/>
            <person name="Adam C."/>
            <person name="Daum C."/>
            <person name="Floudas D."/>
            <person name="Sun H."/>
            <person name="Yadav J.S."/>
            <person name="Pangilinan J."/>
            <person name="Larsson K.H."/>
            <person name="Matsuura K."/>
            <person name="Barry K."/>
            <person name="Labutti K."/>
            <person name="Kuo R."/>
            <person name="Ohm R.A."/>
            <person name="Bhattacharya S.S."/>
            <person name="Shirouzu T."/>
            <person name="Yoshinaga Y."/>
            <person name="Martin F.M."/>
            <person name="Grigoriev I.V."/>
            <person name="Hibbett D.S."/>
        </authorList>
    </citation>
    <scope>NUCLEOTIDE SEQUENCE [LARGE SCALE GENOMIC DNA]</scope>
    <source>
        <strain evidence="5 6">HHB12029</strain>
    </source>
</reference>
<dbReference type="PANTHER" id="PTHR10404">
    <property type="entry name" value="N-ACETYLATED-ALPHA-LINKED ACIDIC DIPEPTIDASE"/>
    <property type="match status" value="1"/>
</dbReference>
<feature type="domain" description="PA" evidence="2">
    <location>
        <begin position="237"/>
        <end position="305"/>
    </location>
</feature>
<dbReference type="InterPro" id="IPR007484">
    <property type="entry name" value="Peptidase_M28"/>
</dbReference>
<evidence type="ECO:0000259" key="3">
    <source>
        <dbReference type="Pfam" id="PF04253"/>
    </source>
</evidence>
<evidence type="ECO:0000259" key="4">
    <source>
        <dbReference type="Pfam" id="PF04389"/>
    </source>
</evidence>
<dbReference type="CDD" id="cd08022">
    <property type="entry name" value="M28_PSMA_like"/>
    <property type="match status" value="1"/>
</dbReference>
<dbReference type="Pfam" id="PF04389">
    <property type="entry name" value="Peptidase_M28"/>
    <property type="match status" value="1"/>
</dbReference>
<keyword evidence="6" id="KW-1185">Reference proteome</keyword>
<dbReference type="Proteomes" id="UP000077266">
    <property type="component" value="Unassembled WGS sequence"/>
</dbReference>
<sequence length="889" mass="98361">MGTPSLIDSKEPLLPATAPATVDPIRKRQARQRKLIVFALLATILLWFHHSRSCSHNHGDKPTSEDIDIARAFAYRAHAHGKPDHKKPPPRGWRAIHEFLKVPNNDSALATSRLVATKPHIAGSPQDLITAQNVLELFNQEFKLPPRKTVPIFQAGSPASRLATLTIPWTSQPRAWIDTYYPVLNTPLDRHLEILDDDGKVSWSAELEEVADDTDPEAGKYVYAVPTFHGLSKGGDVKGKLIYANYGLKADYDALEEKGVNFTGAIVLTRYGGNFRGLKIKRAQELGAVGVLIYSDPRDDGGITVDNGFDYYPNGPARNPTAVQRGSVQFISTYPGDPTTPGRPSYANVTRDDPISIPTIPSLPISWANAQKLLELVKDTEFGPSKETIRLHNNVDDKVTPIWNTMGVIPGHIKDEVVLVGNHRDAWVMGATDPSSGTASLHEVVRGFAALWHKGWRPLRTIVIASWDAEEYGLIGSTEYGEDFHPFLAKHVVAYLNLDSSVSGANFHAAGSPSLAHLVRSVADHIPHPTDDERSLWDTKKDVGPFAANVSDEFWAAKQSEEDAQAKLAPASLGVSPLGSGSDYTVFLQHIGIASSDGGFGGAKGDAVYHYHSVYDSERWQEVYADPGFHRHVAAAQFLGAVTLRLSDSIVLPINTTQYALQLEEYLNVVEGLAQNLDDKPDLSTLRDAIAQLVTESIKFDTEKKAAEEGLKKLFRKKSKFRVLRKLKCKTRRAFRKFFGLPVHSHHDLAAGTYDNDTEMEWLEAQRAEFVSDAELTTLGTRPEGWPQEEPPRRRHPNPIKFIRAVRRVRRVNHKLATFERGFISKDGIKDREWYKHLGVAPGKWLGYGATTLPALTEAITIEKNSTLVNEEAARLTEAVEKLAGRLSA</sequence>
<dbReference type="InterPro" id="IPR007365">
    <property type="entry name" value="TFR-like_dimer_dom"/>
</dbReference>
<dbReference type="Gene3D" id="3.50.30.30">
    <property type="match status" value="1"/>
</dbReference>
<dbReference type="InterPro" id="IPR036757">
    <property type="entry name" value="TFR-like_dimer_dom_sf"/>
</dbReference>
<comment type="similarity">
    <text evidence="1">Belongs to the peptidase M28 family. M28B subfamily.</text>
</comment>
<gene>
    <name evidence="5" type="ORF">EXIGLDRAFT_737759</name>
</gene>
<dbReference type="SUPFAM" id="SSF53187">
    <property type="entry name" value="Zn-dependent exopeptidases"/>
    <property type="match status" value="1"/>
</dbReference>
<dbReference type="SUPFAM" id="SSF52025">
    <property type="entry name" value="PA domain"/>
    <property type="match status" value="1"/>
</dbReference>
<dbReference type="CDD" id="cd02121">
    <property type="entry name" value="PA_GCPII_like"/>
    <property type="match status" value="1"/>
</dbReference>
<dbReference type="OrthoDB" id="5841748at2759"/>
<name>A0A165QSE9_EXIGL</name>